<protein>
    <submittedName>
        <fullName evidence="10">Carboxypeptidase regulatory-like domain-containing protein</fullName>
    </submittedName>
</protein>
<dbReference type="Gene3D" id="2.40.170.20">
    <property type="entry name" value="TonB-dependent receptor, beta-barrel domain"/>
    <property type="match status" value="1"/>
</dbReference>
<keyword evidence="8" id="KW-0732">Signal</keyword>
<name>A0ABV6YLZ2_UNCEI</name>
<feature type="non-terminal residue" evidence="10">
    <location>
        <position position="923"/>
    </location>
</feature>
<keyword evidence="2 7" id="KW-0813">Transport</keyword>
<evidence type="ECO:0000256" key="4">
    <source>
        <dbReference type="ARBA" id="ARBA00022692"/>
    </source>
</evidence>
<dbReference type="PROSITE" id="PS52016">
    <property type="entry name" value="TONB_DEPENDENT_REC_3"/>
    <property type="match status" value="1"/>
</dbReference>
<dbReference type="InterPro" id="IPR008969">
    <property type="entry name" value="CarboxyPept-like_regulatory"/>
</dbReference>
<dbReference type="Gene3D" id="2.170.130.10">
    <property type="entry name" value="TonB-dependent receptor, plug domain"/>
    <property type="match status" value="1"/>
</dbReference>
<keyword evidence="4 7" id="KW-0812">Transmembrane</keyword>
<evidence type="ECO:0000259" key="9">
    <source>
        <dbReference type="Pfam" id="PF25183"/>
    </source>
</evidence>
<evidence type="ECO:0000256" key="8">
    <source>
        <dbReference type="SAM" id="SignalP"/>
    </source>
</evidence>
<comment type="similarity">
    <text evidence="7">Belongs to the TonB-dependent receptor family.</text>
</comment>
<keyword evidence="3 7" id="KW-1134">Transmembrane beta strand</keyword>
<dbReference type="Gene3D" id="2.60.40.1120">
    <property type="entry name" value="Carboxypeptidase-like, regulatory domain"/>
    <property type="match status" value="1"/>
</dbReference>
<dbReference type="Pfam" id="PF13620">
    <property type="entry name" value="CarboxypepD_reg"/>
    <property type="match status" value="1"/>
</dbReference>
<dbReference type="EMBL" id="JBHPKH010000127">
    <property type="protein sequence ID" value="MFC1573333.1"/>
    <property type="molecule type" value="Genomic_DNA"/>
</dbReference>
<dbReference type="PANTHER" id="PTHR30069">
    <property type="entry name" value="TONB-DEPENDENT OUTER MEMBRANE RECEPTOR"/>
    <property type="match status" value="1"/>
</dbReference>
<accession>A0ABV6YLZ2</accession>
<evidence type="ECO:0000256" key="5">
    <source>
        <dbReference type="ARBA" id="ARBA00023136"/>
    </source>
</evidence>
<keyword evidence="11" id="KW-1185">Reference proteome</keyword>
<dbReference type="Proteomes" id="UP001593833">
    <property type="component" value="Unassembled WGS sequence"/>
</dbReference>
<dbReference type="InterPro" id="IPR057601">
    <property type="entry name" value="Oar-like_b-barrel"/>
</dbReference>
<dbReference type="Pfam" id="PF25183">
    <property type="entry name" value="OMP_b-brl_4"/>
    <property type="match status" value="2"/>
</dbReference>
<keyword evidence="5 7" id="KW-0472">Membrane</keyword>
<evidence type="ECO:0000313" key="11">
    <source>
        <dbReference type="Proteomes" id="UP001593833"/>
    </source>
</evidence>
<organism evidence="10 11">
    <name type="scientific">Eiseniibacteriota bacterium</name>
    <dbReference type="NCBI Taxonomy" id="2212470"/>
    <lineage>
        <taxon>Bacteria</taxon>
        <taxon>Candidatus Eiseniibacteriota</taxon>
    </lineage>
</organism>
<dbReference type="InterPro" id="IPR037066">
    <property type="entry name" value="Plug_dom_sf"/>
</dbReference>
<feature type="domain" description="TonB-dependent transporter Oar-like beta-barrel" evidence="9">
    <location>
        <begin position="242"/>
        <end position="342"/>
    </location>
</feature>
<proteinExistence type="inferred from homology"/>
<reference evidence="10 11" key="1">
    <citation type="submission" date="2024-09" db="EMBL/GenBank/DDBJ databases">
        <authorList>
            <person name="D'Angelo T."/>
        </authorList>
    </citation>
    <scope>NUCLEOTIDE SEQUENCE [LARGE SCALE GENOMIC DNA]</scope>
    <source>
        <strain evidence="10">SAG AM-320-E07</strain>
    </source>
</reference>
<feature type="chain" id="PRO_5046084158" evidence="8">
    <location>
        <begin position="25"/>
        <end position="923"/>
    </location>
</feature>
<dbReference type="InterPro" id="IPR036942">
    <property type="entry name" value="Beta-barrel_TonB_sf"/>
</dbReference>
<evidence type="ECO:0000256" key="3">
    <source>
        <dbReference type="ARBA" id="ARBA00022452"/>
    </source>
</evidence>
<gene>
    <name evidence="10" type="ORF">ACFL6M_07020</name>
</gene>
<evidence type="ECO:0000313" key="10">
    <source>
        <dbReference type="EMBL" id="MFC1573333.1"/>
    </source>
</evidence>
<evidence type="ECO:0000256" key="2">
    <source>
        <dbReference type="ARBA" id="ARBA00022448"/>
    </source>
</evidence>
<evidence type="ECO:0000256" key="1">
    <source>
        <dbReference type="ARBA" id="ARBA00004571"/>
    </source>
</evidence>
<feature type="signal peptide" evidence="8">
    <location>
        <begin position="1"/>
        <end position="24"/>
    </location>
</feature>
<comment type="subcellular location">
    <subcellularLocation>
        <location evidence="1 7">Cell outer membrane</location>
        <topology evidence="1 7">Multi-pass membrane protein</topology>
    </subcellularLocation>
</comment>
<dbReference type="SUPFAM" id="SSF56935">
    <property type="entry name" value="Porins"/>
    <property type="match status" value="1"/>
</dbReference>
<dbReference type="SUPFAM" id="SSF49464">
    <property type="entry name" value="Carboxypeptidase regulatory domain-like"/>
    <property type="match status" value="1"/>
</dbReference>
<evidence type="ECO:0000256" key="7">
    <source>
        <dbReference type="PROSITE-ProRule" id="PRU01360"/>
    </source>
</evidence>
<evidence type="ECO:0000256" key="6">
    <source>
        <dbReference type="ARBA" id="ARBA00023237"/>
    </source>
</evidence>
<feature type="domain" description="TonB-dependent transporter Oar-like beta-barrel" evidence="9">
    <location>
        <begin position="576"/>
        <end position="826"/>
    </location>
</feature>
<dbReference type="PANTHER" id="PTHR30069:SF46">
    <property type="entry name" value="OAR PROTEIN"/>
    <property type="match status" value="1"/>
</dbReference>
<sequence length="923" mass="101576">MKRVILLSGLLVLVLAGWAGLARAQEATTGSIVGTVTDPGGKPLAAATVKILSNQGAKMAMTDADGRFRVRYLTPGAYNLSASLPGYITAECPDIPVRLLSRVRIEAVLTPGASEKIEVVGSVPVIDLYSTTTGATISSSVMNSIPIGRSFSSTLALAPGVVESGIDRSNPSIAGASGLENTYIVDGMSIGNTGYGSAGSYSILYGSMGTGVNYDYIQEVQVKTGGYEPEYGEALGGFINMVTKTGTNRFSGSIFTYLQLDNLETKRVQSDHWLLSSHTTGYSSKDYGFEAGGPIVEDKAFWYAAFDPTYTTRTRKTAPQVTAANGFTNTVDINRTIYNYAANVKWVAHPNHTLTLSAFGDPSVGENGPQRSSAVAVKDPTTRYTEIKYGGNNVVGHWNGELLPSWFIEGTVAHHVDKFDEDPASNAPQGSDWRDGLKRYGGVGYYADNKSENTQYQLRLSNFVQAGGEHHLRYGVGYQDIGYEETANYTGPTGIQLQVGDEIVETTSGYVWNAYSAESFDYLQAWGLRSGNLGAKTRADYIAAFFSDTWNPAKYLSIMAGIRYEEETLKGTVTKHTWKDNWSPRFHVILDPTRDNRSKLSFAFGRYFGKVPNDLAVRAMSEEVTYVAFYDMGMLDMSDPNNPQGLRPEAQLMDPYVFGNEQTRIDPESKLSYADEYVVAAEREIIPSVTVGVTYLRRHLGRTLEDVQDSLYSDQLQGGHFGEYVITNPGPPNNPEAKRDYDSVTLKIQKHMQDNWQMFASYSWSRLWGNYEGHFRRDNGQSDPFITSAFDFPYLLDPDVWGYSSQSGYLPNDRRHVFNTYGSYRFGNGFDLGLRFRVQSGIPITKLGYNYVYGVESEILLEERGASGRTPTTTSLGLHVGYPIVIPAMASSMGIEALEVSLDVFNLLNQQKAFYVDEMGEIG</sequence>
<comment type="caution">
    <text evidence="10">The sequence shown here is derived from an EMBL/GenBank/DDBJ whole genome shotgun (WGS) entry which is preliminary data.</text>
</comment>
<keyword evidence="6 7" id="KW-0998">Cell outer membrane</keyword>
<dbReference type="InterPro" id="IPR039426">
    <property type="entry name" value="TonB-dep_rcpt-like"/>
</dbReference>